<proteinExistence type="predicted"/>
<dbReference type="STRING" id="320787.CA2015_2578"/>
<evidence type="ECO:0000256" key="1">
    <source>
        <dbReference type="SAM" id="Phobius"/>
    </source>
</evidence>
<dbReference type="Pfam" id="PF25589">
    <property type="entry name" value="DUF7935"/>
    <property type="match status" value="1"/>
</dbReference>
<dbReference type="KEGG" id="camu:CA2015_2578"/>
<accession>A0A0H4PCN2</accession>
<protein>
    <submittedName>
        <fullName evidence="2">Uncharacterized protein</fullName>
    </submittedName>
</protein>
<dbReference type="RefSeq" id="WP_048642273.1">
    <property type="nucleotide sequence ID" value="NZ_CAXBGM010000120.1"/>
</dbReference>
<feature type="transmembrane region" description="Helical" evidence="1">
    <location>
        <begin position="6"/>
        <end position="29"/>
    </location>
</feature>
<keyword evidence="3" id="KW-1185">Reference proteome</keyword>
<dbReference type="Proteomes" id="UP000036520">
    <property type="component" value="Chromosome"/>
</dbReference>
<name>A0A0H4PCN2_9BACT</name>
<dbReference type="InterPro" id="IPR057695">
    <property type="entry name" value="DUF7935"/>
</dbReference>
<dbReference type="OrthoDB" id="1493032at2"/>
<keyword evidence="1" id="KW-1133">Transmembrane helix</keyword>
<evidence type="ECO:0000313" key="3">
    <source>
        <dbReference type="Proteomes" id="UP000036520"/>
    </source>
</evidence>
<keyword evidence="1" id="KW-0472">Membrane</keyword>
<gene>
    <name evidence="2" type="ORF">CA2015_2578</name>
</gene>
<evidence type="ECO:0000313" key="2">
    <source>
        <dbReference type="EMBL" id="AKP51989.1"/>
    </source>
</evidence>
<reference evidence="2 3" key="1">
    <citation type="submission" date="2015-07" db="EMBL/GenBank/DDBJ databases">
        <authorList>
            <person name="Kim K.M."/>
        </authorList>
    </citation>
    <scope>NUCLEOTIDE SEQUENCE [LARGE SCALE GENOMIC DNA]</scope>
    <source>
        <strain evidence="2 3">KCTC 12363</strain>
    </source>
</reference>
<dbReference type="EMBL" id="CP012040">
    <property type="protein sequence ID" value="AKP51989.1"/>
    <property type="molecule type" value="Genomic_DNA"/>
</dbReference>
<keyword evidence="1" id="KW-0812">Transmembrane</keyword>
<sequence length="173" mass="20191">MDYLFELLKIIIPAGLVIYGMFIITVSFLKKEKEMKWLDIKSKNSEQIIPLRIQAGERLCLLLERISPNNLIRRVNGPDMLAGELHSLLIQEIRNEFNHNLSQQVYFTDDSWETLRSAVEQTISLINQAYQQVSQDERSLELSKKIFQLAMETDQDSIGVALKKIKDEIRIYY</sequence>
<dbReference type="AlphaFoldDB" id="A0A0H4PCN2"/>
<organism evidence="2 3">
    <name type="scientific">Cyclobacterium amurskyense</name>
    <dbReference type="NCBI Taxonomy" id="320787"/>
    <lineage>
        <taxon>Bacteria</taxon>
        <taxon>Pseudomonadati</taxon>
        <taxon>Bacteroidota</taxon>
        <taxon>Cytophagia</taxon>
        <taxon>Cytophagales</taxon>
        <taxon>Cyclobacteriaceae</taxon>
        <taxon>Cyclobacterium</taxon>
    </lineage>
</organism>